<dbReference type="GO" id="GO:0005783">
    <property type="term" value="C:endoplasmic reticulum"/>
    <property type="evidence" value="ECO:0007669"/>
    <property type="project" value="TreeGrafter"/>
</dbReference>
<keyword evidence="3 6" id="KW-0812">Transmembrane</keyword>
<evidence type="ECO:0000256" key="2">
    <source>
        <dbReference type="ARBA" id="ARBA00009808"/>
    </source>
</evidence>
<feature type="transmembrane region" description="Helical" evidence="7">
    <location>
        <begin position="28"/>
        <end position="50"/>
    </location>
</feature>
<dbReference type="VEuPathDB" id="MicrosporidiaDB:AEWD_081340"/>
<evidence type="ECO:0000313" key="9">
    <source>
        <dbReference type="EMBL" id="AGE95098.1"/>
    </source>
</evidence>
<feature type="transmembrane region" description="Helical" evidence="7">
    <location>
        <begin position="114"/>
        <end position="133"/>
    </location>
</feature>
<feature type="transmembrane region" description="Helical" evidence="7">
    <location>
        <begin position="71"/>
        <end position="88"/>
    </location>
</feature>
<evidence type="ECO:0000256" key="3">
    <source>
        <dbReference type="ARBA" id="ARBA00022692"/>
    </source>
</evidence>
<dbReference type="VEuPathDB" id="MicrosporidiaDB:AEWQ_081380"/>
<protein>
    <submittedName>
        <fullName evidence="9">Longevity assurance protein 1</fullName>
    </submittedName>
</protein>
<evidence type="ECO:0000259" key="8">
    <source>
        <dbReference type="PROSITE" id="PS50922"/>
    </source>
</evidence>
<evidence type="ECO:0000256" key="5">
    <source>
        <dbReference type="ARBA" id="ARBA00023136"/>
    </source>
</evidence>
<dbReference type="PANTHER" id="PTHR12560">
    <property type="entry name" value="LONGEVITY ASSURANCE FACTOR 1 LAG1"/>
    <property type="match status" value="1"/>
</dbReference>
<sequence>MRLSDISIDSGRIFETHFRFPRDICLTMVFSLLITMVKNLIVLPTASALIKRLGLEKDLGSEKKKKFCISLWKAMFYSFTSVYGYFVIRSEPRAYTAKNLMDTWGVHGAPSKVLFFYHLEFSYYFVELFYLFSEHAYKDFLQMVTHHIVTMLLLFLSYHNDLLRAGVAIIVIHDISDPFLEIGKLTNYIHDKSLATSIFTCFAGIFIASRLGIYAFLLSLPIVVSMWEHGFSPSLFLIAMLLQGLQAMHIVWSLMIVRMARKVIHETELEDIRSIKTETSPSQLRCK</sequence>
<evidence type="ECO:0000256" key="1">
    <source>
        <dbReference type="ARBA" id="ARBA00004141"/>
    </source>
</evidence>
<gene>
    <name evidence="9" type="ORF">ECU08_1350</name>
</gene>
<reference evidence="9" key="1">
    <citation type="journal article" date="2013" name="Eukaryot. Cell">
        <title>Extremely Reduced Levels of Heterozygosity in the Vertebrate Pathogen Encephalitozoon cuniculi.</title>
        <authorList>
            <person name="Selman M."/>
            <person name="Sak B."/>
            <person name="Kvac M."/>
            <person name="Farinelli L."/>
            <person name="Weiss L.M."/>
            <person name="Corradi N."/>
        </authorList>
    </citation>
    <scope>NUCLEOTIDE SEQUENCE</scope>
</reference>
<dbReference type="AlphaFoldDB" id="M1K2S1"/>
<dbReference type="Pfam" id="PF03798">
    <property type="entry name" value="TRAM_LAG1_CLN8"/>
    <property type="match status" value="1"/>
</dbReference>
<keyword evidence="5 6" id="KW-0472">Membrane</keyword>
<dbReference type="VEuPathDB" id="MicrosporidiaDB:M970_081390"/>
<feature type="transmembrane region" description="Helical" evidence="7">
    <location>
        <begin position="194"/>
        <end position="223"/>
    </location>
</feature>
<organism evidence="9">
    <name type="scientific">Encephalitozoon cuniculi</name>
    <name type="common">Microsporidian parasite</name>
    <dbReference type="NCBI Taxonomy" id="6035"/>
    <lineage>
        <taxon>Eukaryota</taxon>
        <taxon>Fungi</taxon>
        <taxon>Fungi incertae sedis</taxon>
        <taxon>Microsporidia</taxon>
        <taxon>Unikaryonidae</taxon>
        <taxon>Encephalitozoon</taxon>
    </lineage>
</organism>
<dbReference type="VEuPathDB" id="MicrosporidiaDB:ECU08_1350"/>
<dbReference type="OMA" id="FRCHNIG"/>
<dbReference type="GO" id="GO:0016020">
    <property type="term" value="C:membrane"/>
    <property type="evidence" value="ECO:0007669"/>
    <property type="project" value="UniProtKB-SubCell"/>
</dbReference>
<dbReference type="SMART" id="SM00724">
    <property type="entry name" value="TLC"/>
    <property type="match status" value="1"/>
</dbReference>
<dbReference type="PIRSF" id="PIRSF005225">
    <property type="entry name" value="LAG1_LAC1"/>
    <property type="match status" value="1"/>
</dbReference>
<dbReference type="VEuPathDB" id="MicrosporidiaDB:AEWR_081390"/>
<feature type="transmembrane region" description="Helical" evidence="7">
    <location>
        <begin position="235"/>
        <end position="257"/>
    </location>
</feature>
<dbReference type="GO" id="GO:0050291">
    <property type="term" value="F:sphingosine N-acyltransferase activity"/>
    <property type="evidence" value="ECO:0007669"/>
    <property type="project" value="InterPro"/>
</dbReference>
<feature type="domain" description="TLC" evidence="8">
    <location>
        <begin position="65"/>
        <end position="265"/>
    </location>
</feature>
<comment type="similarity">
    <text evidence="2">Belongs to the sphingosine N-acyltransferase family.</text>
</comment>
<dbReference type="EMBL" id="KC513605">
    <property type="protein sequence ID" value="AGE95098.1"/>
    <property type="molecule type" value="Genomic_DNA"/>
</dbReference>
<dbReference type="InterPro" id="IPR016439">
    <property type="entry name" value="Lag1/Lac1-like"/>
</dbReference>
<dbReference type="InterPro" id="IPR006634">
    <property type="entry name" value="TLC-dom"/>
</dbReference>
<evidence type="ECO:0000256" key="7">
    <source>
        <dbReference type="SAM" id="Phobius"/>
    </source>
</evidence>
<name>M1K2S1_ENCCN</name>
<keyword evidence="4 7" id="KW-1133">Transmembrane helix</keyword>
<dbReference type="PANTHER" id="PTHR12560:SF0">
    <property type="entry name" value="LD18904P"/>
    <property type="match status" value="1"/>
</dbReference>
<proteinExistence type="inferred from homology"/>
<evidence type="ECO:0000256" key="6">
    <source>
        <dbReference type="PROSITE-ProRule" id="PRU00205"/>
    </source>
</evidence>
<comment type="subcellular location">
    <subcellularLocation>
        <location evidence="1">Membrane</location>
        <topology evidence="1">Multi-pass membrane protein</topology>
    </subcellularLocation>
</comment>
<accession>M1K2S1</accession>
<dbReference type="GO" id="GO:0046513">
    <property type="term" value="P:ceramide biosynthetic process"/>
    <property type="evidence" value="ECO:0007669"/>
    <property type="project" value="InterPro"/>
</dbReference>
<evidence type="ECO:0000256" key="4">
    <source>
        <dbReference type="ARBA" id="ARBA00022989"/>
    </source>
</evidence>
<dbReference type="PROSITE" id="PS50922">
    <property type="entry name" value="TLC"/>
    <property type="match status" value="1"/>
</dbReference>